<feature type="transmembrane region" description="Helical" evidence="5">
    <location>
        <begin position="343"/>
        <end position="360"/>
    </location>
</feature>
<dbReference type="InterPro" id="IPR036259">
    <property type="entry name" value="MFS_trans_sf"/>
</dbReference>
<keyword evidence="4 5" id="KW-0472">Membrane</keyword>
<feature type="transmembrane region" description="Helical" evidence="5">
    <location>
        <begin position="189"/>
        <end position="210"/>
    </location>
</feature>
<evidence type="ECO:0000256" key="3">
    <source>
        <dbReference type="ARBA" id="ARBA00022989"/>
    </source>
</evidence>
<dbReference type="OrthoDB" id="3936150at2759"/>
<dbReference type="PANTHER" id="PTHR24064">
    <property type="entry name" value="SOLUTE CARRIER FAMILY 22 MEMBER"/>
    <property type="match status" value="1"/>
</dbReference>
<comment type="subcellular location">
    <subcellularLocation>
        <location evidence="1">Membrane</location>
        <topology evidence="1">Multi-pass membrane protein</topology>
    </subcellularLocation>
</comment>
<accession>A0A2H8TKB9</accession>
<organism evidence="7">
    <name type="scientific">Melanaphis sacchari</name>
    <dbReference type="NCBI Taxonomy" id="742174"/>
    <lineage>
        <taxon>Eukaryota</taxon>
        <taxon>Metazoa</taxon>
        <taxon>Ecdysozoa</taxon>
        <taxon>Arthropoda</taxon>
        <taxon>Hexapoda</taxon>
        <taxon>Insecta</taxon>
        <taxon>Pterygota</taxon>
        <taxon>Neoptera</taxon>
        <taxon>Paraneoptera</taxon>
        <taxon>Hemiptera</taxon>
        <taxon>Sternorrhyncha</taxon>
        <taxon>Aphidomorpha</taxon>
        <taxon>Aphidoidea</taxon>
        <taxon>Aphididae</taxon>
        <taxon>Aphidini</taxon>
        <taxon>Melanaphis</taxon>
    </lineage>
</organism>
<sequence length="552" mass="62799">MTYDDLLEKMGNFGKYQKRIYFFLCLPAISCALHKLAGVFILAKTDHRCQLPGELDNASYVLPPNIMNMSYPFDYKLEHFSSCKIYDTNFTEAYYSSNMPVNHSINCHRWIYDRETYQNTAVMEFNLVCDRAWYKGTADSMLMVGVMLGSIIFGYLSDRIGRKNIFMISLWLQGIVGCGMAFAQEYWSFTLLRVLVGASTSGLYLASYVIGLEFVSPKYRMVVGVVIQMFFSVGFLLTSAFAYIFHNNWRYFQLAITIPTLLYTPYYWFIPESVRWLLTNGKLERAVKILHKVCRVNGVDISDKDIIEILECDFEKKPLVQTDAQPNTSFFDLFKHPVILKRSIIIMLLWFVNSTAYYGLSWSTSNLGGNQYLVFNLAGLVEFPAYTFLLLTLNKWGRKINISGFLILAGLALLLTLAVPKTNTWLIIFFAMLAKLAITASYGAVYVYTAEQFPTVVRSMGLGVGSFFARIGGIVAPYINNTTEIWVNTPLIVYGGLALFVGTWSLVLPETLNRKLPDTIEDLIAMSEKKYKPVLTDEPMTNGDANKDKDKY</sequence>
<evidence type="ECO:0000313" key="7">
    <source>
        <dbReference type="EMBL" id="MBW14584.1"/>
    </source>
</evidence>
<feature type="transmembrane region" description="Helical" evidence="5">
    <location>
        <begin position="251"/>
        <end position="270"/>
    </location>
</feature>
<dbReference type="InterPro" id="IPR020846">
    <property type="entry name" value="MFS_dom"/>
</dbReference>
<feature type="transmembrane region" description="Helical" evidence="5">
    <location>
        <begin position="372"/>
        <end position="393"/>
    </location>
</feature>
<dbReference type="CDD" id="cd17317">
    <property type="entry name" value="MFS_SLC22"/>
    <property type="match status" value="1"/>
</dbReference>
<feature type="transmembrane region" description="Helical" evidence="5">
    <location>
        <begin position="20"/>
        <end position="43"/>
    </location>
</feature>
<dbReference type="Pfam" id="PF00083">
    <property type="entry name" value="Sugar_tr"/>
    <property type="match status" value="1"/>
</dbReference>
<protein>
    <submittedName>
        <fullName evidence="7">Organic cation transporter protein</fullName>
    </submittedName>
</protein>
<proteinExistence type="predicted"/>
<dbReference type="GO" id="GO:0022857">
    <property type="term" value="F:transmembrane transporter activity"/>
    <property type="evidence" value="ECO:0007669"/>
    <property type="project" value="InterPro"/>
</dbReference>
<feature type="transmembrane region" description="Helical" evidence="5">
    <location>
        <begin position="164"/>
        <end position="183"/>
    </location>
</feature>
<dbReference type="SUPFAM" id="SSF103473">
    <property type="entry name" value="MFS general substrate transporter"/>
    <property type="match status" value="1"/>
</dbReference>
<gene>
    <name evidence="7" type="primary">Orct_16</name>
</gene>
<keyword evidence="3 5" id="KW-1133">Transmembrane helix</keyword>
<dbReference type="Gene3D" id="1.20.1250.20">
    <property type="entry name" value="MFS general substrate transporter like domains"/>
    <property type="match status" value="1"/>
</dbReference>
<dbReference type="GO" id="GO:0016020">
    <property type="term" value="C:membrane"/>
    <property type="evidence" value="ECO:0007669"/>
    <property type="project" value="UniProtKB-SubCell"/>
</dbReference>
<feature type="domain" description="Major facilitator superfamily (MFS) profile" evidence="6">
    <location>
        <begin position="81"/>
        <end position="513"/>
    </location>
</feature>
<dbReference type="PROSITE" id="PS50850">
    <property type="entry name" value="MFS"/>
    <property type="match status" value="1"/>
</dbReference>
<feature type="transmembrane region" description="Helical" evidence="5">
    <location>
        <begin position="222"/>
        <end position="245"/>
    </location>
</feature>
<dbReference type="AlphaFoldDB" id="A0A2H8TKB9"/>
<feature type="transmembrane region" description="Helical" evidence="5">
    <location>
        <begin position="140"/>
        <end position="157"/>
    </location>
</feature>
<evidence type="ECO:0000259" key="6">
    <source>
        <dbReference type="PROSITE" id="PS50850"/>
    </source>
</evidence>
<reference evidence="7" key="1">
    <citation type="submission" date="2017-10" db="EMBL/GenBank/DDBJ databases">
        <title>Transcriptome Assembly of Sugarcane Aphid Adults.</title>
        <authorList>
            <person name="Scully E.D."/>
            <person name="Palmer N.A."/>
            <person name="Geib S.M."/>
            <person name="Sarath G."/>
            <person name="Sattler S.E."/>
        </authorList>
    </citation>
    <scope>NUCLEOTIDE SEQUENCE</scope>
    <source>
        <tissue evidence="7">Whole body</tissue>
    </source>
</reference>
<dbReference type="InterPro" id="IPR005828">
    <property type="entry name" value="MFS_sugar_transport-like"/>
</dbReference>
<evidence type="ECO:0000256" key="1">
    <source>
        <dbReference type="ARBA" id="ARBA00004141"/>
    </source>
</evidence>
<name>A0A2H8TKB9_9HEMI</name>
<keyword evidence="2 5" id="KW-0812">Transmembrane</keyword>
<evidence type="ECO:0000256" key="4">
    <source>
        <dbReference type="ARBA" id="ARBA00023136"/>
    </source>
</evidence>
<feature type="transmembrane region" description="Helical" evidence="5">
    <location>
        <begin position="460"/>
        <end position="479"/>
    </location>
</feature>
<evidence type="ECO:0000256" key="5">
    <source>
        <dbReference type="SAM" id="Phobius"/>
    </source>
</evidence>
<feature type="transmembrane region" description="Helical" evidence="5">
    <location>
        <begin position="425"/>
        <end position="448"/>
    </location>
</feature>
<feature type="transmembrane region" description="Helical" evidence="5">
    <location>
        <begin position="400"/>
        <end position="419"/>
    </location>
</feature>
<dbReference type="EMBL" id="GFXV01002779">
    <property type="protein sequence ID" value="MBW14584.1"/>
    <property type="molecule type" value="Transcribed_RNA"/>
</dbReference>
<evidence type="ECO:0000256" key="2">
    <source>
        <dbReference type="ARBA" id="ARBA00022692"/>
    </source>
</evidence>
<feature type="transmembrane region" description="Helical" evidence="5">
    <location>
        <begin position="485"/>
        <end position="507"/>
    </location>
</feature>